<evidence type="ECO:0000313" key="1">
    <source>
        <dbReference type="EMBL" id="KAE9229053.1"/>
    </source>
</evidence>
<dbReference type="EMBL" id="QXGB01000126">
    <property type="protein sequence ID" value="KAE9229053.1"/>
    <property type="molecule type" value="Genomic_DNA"/>
</dbReference>
<keyword evidence="3" id="KW-1185">Reference proteome</keyword>
<sequence>MDQTSIYVIMNPKTTITFQGDRDVDVGYKVEAEVHANILHKAEKVVLAVQKNAYCDERVMME</sequence>
<proteinExistence type="predicted"/>
<gene>
    <name evidence="2" type="ORF">PF002_g4749</name>
    <name evidence="1" type="ORF">PF005_g4028</name>
</gene>
<organism evidence="2 4">
    <name type="scientific">Phytophthora fragariae</name>
    <dbReference type="NCBI Taxonomy" id="53985"/>
    <lineage>
        <taxon>Eukaryota</taxon>
        <taxon>Sar</taxon>
        <taxon>Stramenopiles</taxon>
        <taxon>Oomycota</taxon>
        <taxon>Peronosporomycetes</taxon>
        <taxon>Peronosporales</taxon>
        <taxon>Peronosporaceae</taxon>
        <taxon>Phytophthora</taxon>
    </lineage>
</organism>
<dbReference type="EMBL" id="QXGD01000150">
    <property type="protein sequence ID" value="KAE9250488.1"/>
    <property type="molecule type" value="Genomic_DNA"/>
</dbReference>
<evidence type="ECO:0000313" key="2">
    <source>
        <dbReference type="EMBL" id="KAE9250488.1"/>
    </source>
</evidence>
<dbReference type="Proteomes" id="UP000433483">
    <property type="component" value="Unassembled WGS sequence"/>
</dbReference>
<dbReference type="AlphaFoldDB" id="A0A6A4A4U8"/>
<name>A0A6A4A4U8_9STRA</name>
<comment type="caution">
    <text evidence="2">The sequence shown here is derived from an EMBL/GenBank/DDBJ whole genome shotgun (WGS) entry which is preliminary data.</text>
</comment>
<dbReference type="OrthoDB" id="128287at2759"/>
<reference evidence="3 4" key="1">
    <citation type="submission" date="2018-08" db="EMBL/GenBank/DDBJ databases">
        <title>Genomic investigation of the strawberry pathogen Phytophthora fragariae indicates pathogenicity is determined by transcriptional variation in three key races.</title>
        <authorList>
            <person name="Adams T.M."/>
            <person name="Armitage A.D."/>
            <person name="Sobczyk M.K."/>
            <person name="Bates H.J."/>
            <person name="Dunwell J.M."/>
            <person name="Nellist C.F."/>
            <person name="Harrison R.J."/>
        </authorList>
    </citation>
    <scope>NUCLEOTIDE SEQUENCE [LARGE SCALE GENOMIC DNA]</scope>
    <source>
        <strain evidence="2 4">BC-1</strain>
        <strain evidence="1 3">NOV-27</strain>
    </source>
</reference>
<evidence type="ECO:0000313" key="3">
    <source>
        <dbReference type="Proteomes" id="UP000433483"/>
    </source>
</evidence>
<evidence type="ECO:0000313" key="4">
    <source>
        <dbReference type="Proteomes" id="UP000440367"/>
    </source>
</evidence>
<protein>
    <submittedName>
        <fullName evidence="2">Uncharacterized protein</fullName>
    </submittedName>
</protein>
<dbReference type="Proteomes" id="UP000440367">
    <property type="component" value="Unassembled WGS sequence"/>
</dbReference>
<accession>A0A6A4A4U8</accession>